<feature type="region of interest" description="Disordered" evidence="1">
    <location>
        <begin position="337"/>
        <end position="361"/>
    </location>
</feature>
<evidence type="ECO:0000313" key="2">
    <source>
        <dbReference type="EMBL" id="VAW77646.1"/>
    </source>
</evidence>
<accession>A0A3B0ZAD1</accession>
<dbReference type="AlphaFoldDB" id="A0A3B0ZAD1"/>
<protein>
    <submittedName>
        <fullName evidence="2">Uncharacterized protein</fullName>
    </submittedName>
</protein>
<organism evidence="2">
    <name type="scientific">hydrothermal vent metagenome</name>
    <dbReference type="NCBI Taxonomy" id="652676"/>
    <lineage>
        <taxon>unclassified sequences</taxon>
        <taxon>metagenomes</taxon>
        <taxon>ecological metagenomes</taxon>
    </lineage>
</organism>
<feature type="region of interest" description="Disordered" evidence="1">
    <location>
        <begin position="150"/>
        <end position="185"/>
    </location>
</feature>
<name>A0A3B0ZAD1_9ZZZZ</name>
<gene>
    <name evidence="2" type="ORF">MNBD_GAMMA14-469</name>
</gene>
<sequence length="733" mass="78825">MWHNIRTGFLSTMLLLFISSGMFPAVAGSPPLVSPEKLSLPVVPAVKVVPGQVRQKHEQAKTRTPARKLPAKHAPQVIKMPSAPVLKAPVVTVPAKPASAPAIHLPQQQPLMQSPTLPVPPVARPTGRSRGFAPPPLPVSKRFGLNKPVTAPGDKSLLPPGVTGGPRHVLEGDRPATLNGRGVSSTVTGTVQPDLIIEDISLDVSRRAVLVKWREAQHRPLAAGSFDWVVGLGNTHMASTGRMREAGDSLRRLSGTNPFRPSSDRSSDSLRSSNEGPQVVPLRSAETAGMLLMSRGTVQVSQGASSGQFQAPLDLNSDALRGQVYLTVKAVLNTGGRYPEANRKNDTLSKQVPNPRHTGRQLAPGEIPSQVISVSSRPARGSEYVTVRYSLSGSRPGRLGIQWKIGGATLPLDCYPNGGDGLTLAPHGLNQQLTFVCQVPVQRGARTDRTENATLTTRFYDGAGRRLPDYTARAVLHRPDSARADAGHPDLGVQIVLAQRYNGKPWVTVRIRNAGNAPSPQSRVVLESSPTDDGACRWPHGAYKNVPVLAPAEVFDATLPGDYCHGEPGTYRVNAQADRINLTARIDSTSDELNLRNNTATRLLKDALRDSPAENLVTRISSVVLTDPPTESANCAYRDAHIRIDGGPFSAPITAELRSDIARSGDLMSPTVRIESGTRLVATTRGCVVLPERRVEIRLHYANDRSSSWQTVQGLGLTEQRRSGLVKEIQEAP</sequence>
<feature type="region of interest" description="Disordered" evidence="1">
    <location>
        <begin position="251"/>
        <end position="280"/>
    </location>
</feature>
<feature type="region of interest" description="Disordered" evidence="1">
    <location>
        <begin position="53"/>
        <end position="73"/>
    </location>
</feature>
<dbReference type="Gene3D" id="2.60.40.10">
    <property type="entry name" value="Immunoglobulins"/>
    <property type="match status" value="1"/>
</dbReference>
<proteinExistence type="predicted"/>
<dbReference type="InterPro" id="IPR013783">
    <property type="entry name" value="Ig-like_fold"/>
</dbReference>
<reference evidence="2" key="1">
    <citation type="submission" date="2018-06" db="EMBL/GenBank/DDBJ databases">
        <authorList>
            <person name="Zhirakovskaya E."/>
        </authorList>
    </citation>
    <scope>NUCLEOTIDE SEQUENCE</scope>
</reference>
<evidence type="ECO:0000256" key="1">
    <source>
        <dbReference type="SAM" id="MobiDB-lite"/>
    </source>
</evidence>
<dbReference type="EMBL" id="UOFM01000229">
    <property type="protein sequence ID" value="VAW77646.1"/>
    <property type="molecule type" value="Genomic_DNA"/>
</dbReference>